<sequence length="577" mass="61242">MSTASDLSAFEHSVEPASGDVLFSNKKWTYIQDSSSTSGQYNGQIQLNLQSISSQAAFVNWQEAVIQLPIKLQILAGSAFTLAADSSAMIDQLVPKAGSWQFIDSVSVVIDGVTVQTNQIHENVNATIKALTEWDLHDLNRYGATSQFALDKYAPSTPGGPQSLENMATGDYITSQATIGEFGLANTVVNAGARERSLFTAVQTTSGALAADILGGAASASSIAKPLVYVAPAGTIAAGAPLYVAHYVATIRLADVCDYFKKCPMSKNAKGFIYINYNSSITTLTTTATAGNNHVNPKTAVSFSAGMNYGNTCPIMYNTNSALAASTTSNGVSGLKVPASTTLQITADVDGTGTAGTGLTPSQKFTRLLVPTYTPNPTADHALVQKKSFRYFQRFTNKFTVPPEQSFNYTLTNGISNPKKLFMLPIITNPVSGATVSDTINPLRSCLTTVPATTSAFAALKALQVTVGNVPIWNAPVNFGYDMFVQELRDASGADGGLDDTHKAGLLNQQDWESLYRIIPVDIGRRLPSEDGASKAIQVTGVNTTKYALTVYYHVWRDAVATVDTSMGTISQGATQV</sequence>
<organism evidence="1 2">
    <name type="scientific">Phytophthora lilii</name>
    <dbReference type="NCBI Taxonomy" id="2077276"/>
    <lineage>
        <taxon>Eukaryota</taxon>
        <taxon>Sar</taxon>
        <taxon>Stramenopiles</taxon>
        <taxon>Oomycota</taxon>
        <taxon>Peronosporomycetes</taxon>
        <taxon>Peronosporales</taxon>
        <taxon>Peronosporaceae</taxon>
        <taxon>Phytophthora</taxon>
    </lineage>
</organism>
<dbReference type="OrthoDB" id="111292at2759"/>
<reference evidence="1" key="1">
    <citation type="submission" date="2023-04" db="EMBL/GenBank/DDBJ databases">
        <title>Phytophthora lilii NBRC 32176.</title>
        <authorList>
            <person name="Ichikawa N."/>
            <person name="Sato H."/>
            <person name="Tonouchi N."/>
        </authorList>
    </citation>
    <scope>NUCLEOTIDE SEQUENCE</scope>
    <source>
        <strain evidence="1">NBRC 32176</strain>
    </source>
</reference>
<comment type="caution">
    <text evidence="1">The sequence shown here is derived from an EMBL/GenBank/DDBJ whole genome shotgun (WGS) entry which is preliminary data.</text>
</comment>
<gene>
    <name evidence="1" type="ORF">Plil01_001604900</name>
</gene>
<accession>A0A9W6XH37</accession>
<protein>
    <submittedName>
        <fullName evidence="1">Unnamed protein product</fullName>
    </submittedName>
</protein>
<evidence type="ECO:0000313" key="2">
    <source>
        <dbReference type="Proteomes" id="UP001165083"/>
    </source>
</evidence>
<name>A0A9W6XH37_9STRA</name>
<dbReference type="EMBL" id="BSXW01001672">
    <property type="protein sequence ID" value="GMF38415.1"/>
    <property type="molecule type" value="Genomic_DNA"/>
</dbReference>
<dbReference type="Proteomes" id="UP001165083">
    <property type="component" value="Unassembled WGS sequence"/>
</dbReference>
<keyword evidence="2" id="KW-1185">Reference proteome</keyword>
<evidence type="ECO:0000313" key="1">
    <source>
        <dbReference type="EMBL" id="GMF38415.1"/>
    </source>
</evidence>
<proteinExistence type="predicted"/>
<dbReference type="AlphaFoldDB" id="A0A9W6XH37"/>